<evidence type="ECO:0000313" key="3">
    <source>
        <dbReference type="EMBL" id="OZC04580.1"/>
    </source>
</evidence>
<dbReference type="PROSITE" id="PS51192">
    <property type="entry name" value="HELICASE_ATP_BIND_1"/>
    <property type="match status" value="1"/>
</dbReference>
<dbReference type="PROSITE" id="PS51194">
    <property type="entry name" value="HELICASE_CTER"/>
    <property type="match status" value="1"/>
</dbReference>
<keyword evidence="4" id="KW-1185">Reference proteome</keyword>
<dbReference type="AlphaFoldDB" id="A0A259U3R2"/>
<evidence type="ECO:0008006" key="5">
    <source>
        <dbReference type="Google" id="ProtNLM"/>
    </source>
</evidence>
<dbReference type="GO" id="GO:0005829">
    <property type="term" value="C:cytosol"/>
    <property type="evidence" value="ECO:0007669"/>
    <property type="project" value="TreeGrafter"/>
</dbReference>
<organism evidence="3 4">
    <name type="scientific">Rubricoccus marinus</name>
    <dbReference type="NCBI Taxonomy" id="716817"/>
    <lineage>
        <taxon>Bacteria</taxon>
        <taxon>Pseudomonadati</taxon>
        <taxon>Rhodothermota</taxon>
        <taxon>Rhodothermia</taxon>
        <taxon>Rhodothermales</taxon>
        <taxon>Rubricoccaceae</taxon>
        <taxon>Rubricoccus</taxon>
    </lineage>
</organism>
<name>A0A259U3R2_9BACT</name>
<dbReference type="GO" id="GO:0003677">
    <property type="term" value="F:DNA binding"/>
    <property type="evidence" value="ECO:0007669"/>
    <property type="project" value="InterPro"/>
</dbReference>
<reference evidence="3 4" key="1">
    <citation type="submission" date="2016-11" db="EMBL/GenBank/DDBJ databases">
        <title>Study of marine rhodopsin-containing bacteria.</title>
        <authorList>
            <person name="Yoshizawa S."/>
            <person name="Kumagai Y."/>
            <person name="Kogure K."/>
        </authorList>
    </citation>
    <scope>NUCLEOTIDE SEQUENCE [LARGE SCALE GENOMIC DNA]</scope>
    <source>
        <strain evidence="3 4">SG-29</strain>
    </source>
</reference>
<dbReference type="PANTHER" id="PTHR47396">
    <property type="entry name" value="TYPE I RESTRICTION ENZYME ECOKI R PROTEIN"/>
    <property type="match status" value="1"/>
</dbReference>
<dbReference type="Pfam" id="PF04851">
    <property type="entry name" value="ResIII"/>
    <property type="match status" value="1"/>
</dbReference>
<dbReference type="Gene3D" id="3.40.50.300">
    <property type="entry name" value="P-loop containing nucleotide triphosphate hydrolases"/>
    <property type="match status" value="2"/>
</dbReference>
<dbReference type="PANTHER" id="PTHR47396:SF1">
    <property type="entry name" value="ATP-DEPENDENT HELICASE IRC3-RELATED"/>
    <property type="match status" value="1"/>
</dbReference>
<dbReference type="Pfam" id="PF00271">
    <property type="entry name" value="Helicase_C"/>
    <property type="match status" value="1"/>
</dbReference>
<feature type="domain" description="Helicase ATP-binding" evidence="1">
    <location>
        <begin position="37"/>
        <end position="205"/>
    </location>
</feature>
<dbReference type="InterPro" id="IPR001650">
    <property type="entry name" value="Helicase_C-like"/>
</dbReference>
<protein>
    <recommendedName>
        <fullName evidence="5">Helicase</fullName>
    </recommendedName>
</protein>
<sequence length="584" mass="65383">MPSVSDTLPAPFITGIRPQGGFRLRDGQSQFLSAWAGALARGERNALGVFVPGYGKTITALASYLVAREMGIANRLVVFVPRGNLRDQYADAQELAFVFQSLGSTPPTYCVADSDRVFVKNLQTEFVVTTYQYAAGDRGNEALLEYCRQSKALFVFDEVHHLADEGTWATRLARFPHAASVALSGTPLRSDNKTLFGVPFDEDADGVQTYRALHEVTMRDAHEEGRILKRVDAHVVDYSVRMVNTESGEEVDVTLSELRQEVEASRDVDTYLARRKLRFHEVYLDALVGPAVARFQEKRGELVRALAKSGSLLDGWRDHQMLVIAMSNAHSAAILDYVKRRFPGLRAERIGQDVPLAERTKHLNDYREGRLDVMVQVDMIGEGTDIKPISVIVKADLVRALSKTLQQVFRGMRYVPSWPEEANRCDLYAADDSDVVETLRWLASEEKVGIKMRKESNRIVEPAAIPDQPERSAWALKSVRDAGRQTHRQEQFGRARSSRTFHADAPAPEAAPVQFDVAKKERELRLACSEIAKELAFGIDVPVSHVHAAWKRQIRGQAQADASVVALEKKKTWLERCLRMGRLV</sequence>
<dbReference type="GO" id="GO:0016787">
    <property type="term" value="F:hydrolase activity"/>
    <property type="evidence" value="ECO:0007669"/>
    <property type="project" value="InterPro"/>
</dbReference>
<dbReference type="GO" id="GO:0005524">
    <property type="term" value="F:ATP binding"/>
    <property type="evidence" value="ECO:0007669"/>
    <property type="project" value="InterPro"/>
</dbReference>
<dbReference type="InterPro" id="IPR027417">
    <property type="entry name" value="P-loop_NTPase"/>
</dbReference>
<proteinExistence type="predicted"/>
<dbReference type="OrthoDB" id="9759819at2"/>
<dbReference type="SMART" id="SM00487">
    <property type="entry name" value="DEXDc"/>
    <property type="match status" value="1"/>
</dbReference>
<evidence type="ECO:0000259" key="1">
    <source>
        <dbReference type="PROSITE" id="PS51192"/>
    </source>
</evidence>
<dbReference type="EMBL" id="MQWB01000001">
    <property type="protein sequence ID" value="OZC04580.1"/>
    <property type="molecule type" value="Genomic_DNA"/>
</dbReference>
<dbReference type="InterPro" id="IPR014001">
    <property type="entry name" value="Helicase_ATP-bd"/>
</dbReference>
<dbReference type="Proteomes" id="UP000216446">
    <property type="component" value="Unassembled WGS sequence"/>
</dbReference>
<dbReference type="InParanoid" id="A0A259U3R2"/>
<dbReference type="SUPFAM" id="SSF52540">
    <property type="entry name" value="P-loop containing nucleoside triphosphate hydrolases"/>
    <property type="match status" value="1"/>
</dbReference>
<accession>A0A259U3R2</accession>
<comment type="caution">
    <text evidence="3">The sequence shown here is derived from an EMBL/GenBank/DDBJ whole genome shotgun (WGS) entry which is preliminary data.</text>
</comment>
<gene>
    <name evidence="3" type="ORF">BSZ36_04230</name>
</gene>
<evidence type="ECO:0000259" key="2">
    <source>
        <dbReference type="PROSITE" id="PS51194"/>
    </source>
</evidence>
<dbReference type="InterPro" id="IPR006935">
    <property type="entry name" value="Helicase/UvrB_N"/>
</dbReference>
<feature type="domain" description="Helicase C-terminal" evidence="2">
    <location>
        <begin position="308"/>
        <end position="461"/>
    </location>
</feature>
<evidence type="ECO:0000313" key="4">
    <source>
        <dbReference type="Proteomes" id="UP000216446"/>
    </source>
</evidence>
<dbReference type="InterPro" id="IPR050742">
    <property type="entry name" value="Helicase_Restrict-Modif_Enz"/>
</dbReference>